<keyword evidence="2" id="KW-1185">Reference proteome</keyword>
<dbReference type="EMBL" id="BLLF01000601">
    <property type="protein sequence ID" value="GFH13346.1"/>
    <property type="molecule type" value="Genomic_DNA"/>
</dbReference>
<comment type="caution">
    <text evidence="1">The sequence shown here is derived from an EMBL/GenBank/DDBJ whole genome shotgun (WGS) entry which is preliminary data.</text>
</comment>
<evidence type="ECO:0000313" key="1">
    <source>
        <dbReference type="EMBL" id="GFH13346.1"/>
    </source>
</evidence>
<reference evidence="1 2" key="1">
    <citation type="submission" date="2020-02" db="EMBL/GenBank/DDBJ databases">
        <title>Draft genome sequence of Haematococcus lacustris strain NIES-144.</title>
        <authorList>
            <person name="Morimoto D."/>
            <person name="Nakagawa S."/>
            <person name="Yoshida T."/>
            <person name="Sawayama S."/>
        </authorList>
    </citation>
    <scope>NUCLEOTIDE SEQUENCE [LARGE SCALE GENOMIC DNA]</scope>
    <source>
        <strain evidence="1 2">NIES-144</strain>
    </source>
</reference>
<accession>A0A699Z252</accession>
<sequence>MLLVTNDDDASPSCSFGGQLSRLTGTLSNGLTYWLACRAQLGSVEQWVTCNPWLLLADLPWCQCAVLGHRNDVML</sequence>
<protein>
    <submittedName>
        <fullName evidence="1">Uncharacterized protein</fullName>
    </submittedName>
</protein>
<dbReference type="Proteomes" id="UP000485058">
    <property type="component" value="Unassembled WGS sequence"/>
</dbReference>
<evidence type="ECO:0000313" key="2">
    <source>
        <dbReference type="Proteomes" id="UP000485058"/>
    </source>
</evidence>
<proteinExistence type="predicted"/>
<gene>
    <name evidence="1" type="ORF">HaLaN_09211</name>
</gene>
<dbReference type="AlphaFoldDB" id="A0A699Z252"/>
<name>A0A699Z252_HAELA</name>
<organism evidence="1 2">
    <name type="scientific">Haematococcus lacustris</name>
    <name type="common">Green alga</name>
    <name type="synonym">Haematococcus pluvialis</name>
    <dbReference type="NCBI Taxonomy" id="44745"/>
    <lineage>
        <taxon>Eukaryota</taxon>
        <taxon>Viridiplantae</taxon>
        <taxon>Chlorophyta</taxon>
        <taxon>core chlorophytes</taxon>
        <taxon>Chlorophyceae</taxon>
        <taxon>CS clade</taxon>
        <taxon>Chlamydomonadales</taxon>
        <taxon>Haematococcaceae</taxon>
        <taxon>Haematococcus</taxon>
    </lineage>
</organism>